<evidence type="ECO:0000256" key="1">
    <source>
        <dbReference type="ARBA" id="ARBA00000707"/>
    </source>
</evidence>
<accession>A0A395RJA4</accession>
<keyword evidence="3" id="KW-0645">Protease</keyword>
<dbReference type="PANTHER" id="PTHR13367:SF34">
    <property type="match status" value="1"/>
</dbReference>
<protein>
    <recommendedName>
        <fullName evidence="2">ubiquitinyl hydrolase 1</fullName>
        <ecNumber evidence="2">3.4.19.12</ecNumber>
    </recommendedName>
</protein>
<keyword evidence="5" id="KW-0378">Hydrolase</keyword>
<name>A0A395RJA4_FUSSP</name>
<dbReference type="InterPro" id="IPR051346">
    <property type="entry name" value="OTU_Deubiquitinase"/>
</dbReference>
<dbReference type="EC" id="3.4.19.12" evidence="2"/>
<dbReference type="PANTHER" id="PTHR13367">
    <property type="entry name" value="UBIQUITIN THIOESTERASE"/>
    <property type="match status" value="1"/>
</dbReference>
<dbReference type="EMBL" id="PXOF01000195">
    <property type="protein sequence ID" value="RGP60187.1"/>
    <property type="molecule type" value="Genomic_DNA"/>
</dbReference>
<dbReference type="STRING" id="5514.A0A395RJA4"/>
<sequence>MKARIEAHAWVQRQEKKREFERLKDTHNMWIGKYYASAGCNMYTREEDGIPVSYHSHTCLRCGYLDNANSLQIDMHEWPLPQDDLEAQSTVFEFSVPVIFSKWRDSTLYFINDVLLSRPSETHYPQSSHPLRKYSSLSEYFRTDKGHRVHLLSETKPNIIDHPRRLYVHNCTESDVCVNNGLRYQYFDESQGWFLKEFLTTESISHLCTFSLPSRAHDLRRFLMRTWRNPEGTTPNEVVASQSTCPEYRSLSEYKALAELPYGYNIQWQSILNQLAMPRIDINKMETALFLLQMSFQAGPRSLAATRCTHTRLGDREFGQAMLGHLAKGVSRIRENWEPYTTLCSFTFLASRVLSQVPRDLAIPFVDLVDECRAVAYRWLAIVLERAQATTDEVHRRGLLGVVLNVALAFVGSFNIEDCFLAKVLEYSDRASILLECSVIIHNNAPVQISADDPLQTALFGRWRHTMHRARDVIVRQNALGNSCFNIAVKRCWPAFAPVSTWALDDETCRWLQTTTHEGLQVHLDTLTGELLVNGSPIARLPREYERHDSYKRLFGGLVLEVMPSNLPGMRFCTTQLFQGNTIHFAMQDHDLLIRLEANSSRVDLIPLRTIRGLLPHSFVDGYAHWYYASTDIVELRPLSDPWAKNSSNLFLSRLGEVWTLRKGTLYIHVPRLQLDFFIKAGESIIRPRQFRGMHIDQDHDFGLPVRMLIVPEGHVQFQRASGKVNAAVAYGTAQRVQNYRIDKLLRRLVANTKLESKLFLAYIHALTSFCLPDPFLGRTGTEESIRLLGSASVRAPGPLSTTEQDRLQTIASLSPVRDFYPKHERVMQQVSWSSNLGFLAQDDRFYTIAKGIIDRSTEVGFLYPDIDRPGELSQNTIQLVERAIIRKARQCVSGYCAEDFSVQHDVIYQSRDNGFSDRATRAAEMAVRAYRGHASLLQPVSAELPNHLYTLLSHGTIPFPRTVPPEDDLLYDSKWLSSPTTFLSAYWCQLHQAFQNNHTWLNKFKLIVWIATVAYSSKYDQQITQALLSIALSSSISTVSLPSQISYDLSEGYEVVKTKLGSIVDSAALSFDETPAAHLIIQVGNLPSVAL</sequence>
<reference evidence="7 8" key="1">
    <citation type="journal article" date="2018" name="PLoS Pathog.">
        <title>Evolution of structural diversity of trichothecenes, a family of toxins produced by plant pathogenic and entomopathogenic fungi.</title>
        <authorList>
            <person name="Proctor R.H."/>
            <person name="McCormick S.P."/>
            <person name="Kim H.S."/>
            <person name="Cardoza R.E."/>
            <person name="Stanley A.M."/>
            <person name="Lindo L."/>
            <person name="Kelly A."/>
            <person name="Brown D.W."/>
            <person name="Lee T."/>
            <person name="Vaughan M.M."/>
            <person name="Alexander N.J."/>
            <person name="Busman M."/>
            <person name="Gutierrez S."/>
        </authorList>
    </citation>
    <scope>NUCLEOTIDE SEQUENCE [LARGE SCALE GENOMIC DNA]</scope>
    <source>
        <strain evidence="7 8">NRRL 3299</strain>
    </source>
</reference>
<evidence type="ECO:0000313" key="7">
    <source>
        <dbReference type="EMBL" id="RGP60187.1"/>
    </source>
</evidence>
<evidence type="ECO:0000256" key="2">
    <source>
        <dbReference type="ARBA" id="ARBA00012759"/>
    </source>
</evidence>
<proteinExistence type="predicted"/>
<dbReference type="GO" id="GO:0006508">
    <property type="term" value="P:proteolysis"/>
    <property type="evidence" value="ECO:0007669"/>
    <property type="project" value="UniProtKB-KW"/>
</dbReference>
<evidence type="ECO:0000256" key="3">
    <source>
        <dbReference type="ARBA" id="ARBA00022670"/>
    </source>
</evidence>
<gene>
    <name evidence="7" type="ORF">FSPOR_10776</name>
</gene>
<dbReference type="AlphaFoldDB" id="A0A395RJA4"/>
<evidence type="ECO:0000256" key="4">
    <source>
        <dbReference type="ARBA" id="ARBA00022786"/>
    </source>
</evidence>
<dbReference type="Proteomes" id="UP000266152">
    <property type="component" value="Unassembled WGS sequence"/>
</dbReference>
<dbReference type="GO" id="GO:0004843">
    <property type="term" value="F:cysteine-type deubiquitinase activity"/>
    <property type="evidence" value="ECO:0007669"/>
    <property type="project" value="UniProtKB-EC"/>
</dbReference>
<comment type="caution">
    <text evidence="7">The sequence shown here is derived from an EMBL/GenBank/DDBJ whole genome shotgun (WGS) entry which is preliminary data.</text>
</comment>
<evidence type="ECO:0000313" key="8">
    <source>
        <dbReference type="Proteomes" id="UP000266152"/>
    </source>
</evidence>
<comment type="catalytic activity">
    <reaction evidence="1">
        <text>Thiol-dependent hydrolysis of ester, thioester, amide, peptide and isopeptide bonds formed by the C-terminal Gly of ubiquitin (a 76-residue protein attached to proteins as an intracellular targeting signal).</text>
        <dbReference type="EC" id="3.4.19.12"/>
    </reaction>
</comment>
<evidence type="ECO:0000256" key="5">
    <source>
        <dbReference type="ARBA" id="ARBA00022801"/>
    </source>
</evidence>
<keyword evidence="8" id="KW-1185">Reference proteome</keyword>
<evidence type="ECO:0000256" key="6">
    <source>
        <dbReference type="ARBA" id="ARBA00022807"/>
    </source>
</evidence>
<organism evidence="7 8">
    <name type="scientific">Fusarium sporotrichioides</name>
    <dbReference type="NCBI Taxonomy" id="5514"/>
    <lineage>
        <taxon>Eukaryota</taxon>
        <taxon>Fungi</taxon>
        <taxon>Dikarya</taxon>
        <taxon>Ascomycota</taxon>
        <taxon>Pezizomycotina</taxon>
        <taxon>Sordariomycetes</taxon>
        <taxon>Hypocreomycetidae</taxon>
        <taxon>Hypocreales</taxon>
        <taxon>Nectriaceae</taxon>
        <taxon>Fusarium</taxon>
    </lineage>
</organism>
<keyword evidence="6" id="KW-0788">Thiol protease</keyword>
<keyword evidence="4" id="KW-0833">Ubl conjugation pathway</keyword>